<dbReference type="InterPro" id="IPR019885">
    <property type="entry name" value="Tscrpt_reg_HTH_AsnC-type_CS"/>
</dbReference>
<dbReference type="Proteomes" id="UP000188573">
    <property type="component" value="Unassembled WGS sequence"/>
</dbReference>
<feature type="domain" description="HTH asnC-type" evidence="4">
    <location>
        <begin position="4"/>
        <end position="65"/>
    </location>
</feature>
<dbReference type="PROSITE" id="PS50956">
    <property type="entry name" value="HTH_ASNC_2"/>
    <property type="match status" value="1"/>
</dbReference>
<dbReference type="InterPro" id="IPR036388">
    <property type="entry name" value="WH-like_DNA-bd_sf"/>
</dbReference>
<dbReference type="PRINTS" id="PR00033">
    <property type="entry name" value="HTHASNC"/>
</dbReference>
<dbReference type="InterPro" id="IPR019888">
    <property type="entry name" value="Tscrpt_reg_AsnC-like"/>
</dbReference>
<dbReference type="SUPFAM" id="SSF46785">
    <property type="entry name" value="Winged helix' DNA-binding domain"/>
    <property type="match status" value="1"/>
</dbReference>
<keyword evidence="2" id="KW-0238">DNA-binding</keyword>
<evidence type="ECO:0000256" key="3">
    <source>
        <dbReference type="ARBA" id="ARBA00023163"/>
    </source>
</evidence>
<dbReference type="InterPro" id="IPR019887">
    <property type="entry name" value="Tscrpt_reg_AsnC/Lrp_C"/>
</dbReference>
<evidence type="ECO:0000256" key="1">
    <source>
        <dbReference type="ARBA" id="ARBA00023015"/>
    </source>
</evidence>
<accession>A0A1V3L082</accession>
<dbReference type="SUPFAM" id="SSF54909">
    <property type="entry name" value="Dimeric alpha+beta barrel"/>
    <property type="match status" value="1"/>
</dbReference>
<dbReference type="InterPro" id="IPR011008">
    <property type="entry name" value="Dimeric_a/b-barrel"/>
</dbReference>
<dbReference type="GO" id="GO:0043565">
    <property type="term" value="F:sequence-specific DNA binding"/>
    <property type="evidence" value="ECO:0007669"/>
    <property type="project" value="InterPro"/>
</dbReference>
<dbReference type="PANTHER" id="PTHR30154:SF34">
    <property type="entry name" value="TRANSCRIPTIONAL REGULATOR AZLB"/>
    <property type="match status" value="1"/>
</dbReference>
<dbReference type="Gene3D" id="3.30.70.920">
    <property type="match status" value="1"/>
</dbReference>
<evidence type="ECO:0000256" key="2">
    <source>
        <dbReference type="ARBA" id="ARBA00023125"/>
    </source>
</evidence>
<proteinExistence type="predicted"/>
<dbReference type="Pfam" id="PF13412">
    <property type="entry name" value="HTH_24"/>
    <property type="match status" value="1"/>
</dbReference>
<protein>
    <submittedName>
        <fullName evidence="5">AsnC family transcriptional regulator</fullName>
    </submittedName>
</protein>
<keyword evidence="3" id="KW-0804">Transcription</keyword>
<keyword evidence="1" id="KW-0805">Transcription regulation</keyword>
<dbReference type="PROSITE" id="PS00519">
    <property type="entry name" value="HTH_ASNC_1"/>
    <property type="match status" value="1"/>
</dbReference>
<gene>
    <name evidence="5" type="ORF">BKG92_05295</name>
</gene>
<evidence type="ECO:0000259" key="4">
    <source>
        <dbReference type="PROSITE" id="PS50956"/>
    </source>
</evidence>
<reference evidence="5 6" key="1">
    <citation type="submission" date="2016-10" db="EMBL/GenBank/DDBJ databases">
        <title>Rodentibacter gen. nov. and new species.</title>
        <authorList>
            <person name="Christensen H."/>
        </authorList>
    </citation>
    <scope>NUCLEOTIDE SEQUENCE [LARGE SCALE GENOMIC DNA]</scope>
    <source>
        <strain evidence="5 6">Ac81</strain>
    </source>
</reference>
<keyword evidence="6" id="KW-1185">Reference proteome</keyword>
<name>A0A1V3L082_9PAST</name>
<dbReference type="PANTHER" id="PTHR30154">
    <property type="entry name" value="LEUCINE-RESPONSIVE REGULATORY PROTEIN"/>
    <property type="match status" value="1"/>
</dbReference>
<dbReference type="AlphaFoldDB" id="A0A1V3L082"/>
<dbReference type="SMART" id="SM00344">
    <property type="entry name" value="HTH_ASNC"/>
    <property type="match status" value="1"/>
</dbReference>
<dbReference type="Pfam" id="PF01037">
    <property type="entry name" value="AsnC_trans_reg"/>
    <property type="match status" value="1"/>
</dbReference>
<evidence type="ECO:0000313" key="5">
    <source>
        <dbReference type="EMBL" id="OOF82793.1"/>
    </source>
</evidence>
<evidence type="ECO:0000313" key="6">
    <source>
        <dbReference type="Proteomes" id="UP000188573"/>
    </source>
</evidence>
<dbReference type="Gene3D" id="1.10.10.10">
    <property type="entry name" value="Winged helix-like DNA-binding domain superfamily/Winged helix DNA-binding domain"/>
    <property type="match status" value="1"/>
</dbReference>
<sequence length="153" mass="17640">MMQLDKVDRDLLNLLQQDSTLPLKEIADKVNSSVATCQRRIQLLTEKGVIAKQVAVVSPKAVGKTISVFVMVEMDNQHSYYQEQFERKMREESDVMSCYEISGDYDFMLLIHAADMESYHAFTRRVLTGEYHVRTYKSLFVMNFTKAESGILL</sequence>
<dbReference type="GO" id="GO:0005829">
    <property type="term" value="C:cytosol"/>
    <property type="evidence" value="ECO:0007669"/>
    <property type="project" value="TreeGrafter"/>
</dbReference>
<dbReference type="InterPro" id="IPR036390">
    <property type="entry name" value="WH_DNA-bd_sf"/>
</dbReference>
<comment type="caution">
    <text evidence="5">The sequence shown here is derived from an EMBL/GenBank/DDBJ whole genome shotgun (WGS) entry which is preliminary data.</text>
</comment>
<dbReference type="InterPro" id="IPR000485">
    <property type="entry name" value="AsnC-type_HTH_dom"/>
</dbReference>
<dbReference type="RefSeq" id="WP_077496260.1">
    <property type="nucleotide sequence ID" value="NZ_MLAG01000024.1"/>
</dbReference>
<dbReference type="EMBL" id="MLAG01000024">
    <property type="protein sequence ID" value="OOF82793.1"/>
    <property type="molecule type" value="Genomic_DNA"/>
</dbReference>
<organism evidence="5 6">
    <name type="scientific">Rodentibacter ratti</name>
    <dbReference type="NCBI Taxonomy" id="1906745"/>
    <lineage>
        <taxon>Bacteria</taxon>
        <taxon>Pseudomonadati</taxon>
        <taxon>Pseudomonadota</taxon>
        <taxon>Gammaproteobacteria</taxon>
        <taxon>Pasteurellales</taxon>
        <taxon>Pasteurellaceae</taxon>
        <taxon>Rodentibacter</taxon>
    </lineage>
</organism>
<dbReference type="GO" id="GO:0043200">
    <property type="term" value="P:response to amino acid"/>
    <property type="evidence" value="ECO:0007669"/>
    <property type="project" value="TreeGrafter"/>
</dbReference>